<evidence type="ECO:0000256" key="1">
    <source>
        <dbReference type="SAM" id="MobiDB-lite"/>
    </source>
</evidence>
<accession>A0A3M6TM59</accession>
<dbReference type="AlphaFoldDB" id="A0A3M6TM59"/>
<evidence type="ECO:0000313" key="3">
    <source>
        <dbReference type="Proteomes" id="UP000275408"/>
    </source>
</evidence>
<protein>
    <submittedName>
        <fullName evidence="2">Uncharacterized protein</fullName>
    </submittedName>
</protein>
<dbReference type="OrthoDB" id="5982322at2759"/>
<gene>
    <name evidence="2" type="ORF">pdam_00021735</name>
</gene>
<comment type="caution">
    <text evidence="2">The sequence shown here is derived from an EMBL/GenBank/DDBJ whole genome shotgun (WGS) entry which is preliminary data.</text>
</comment>
<feature type="compositionally biased region" description="Basic and acidic residues" evidence="1">
    <location>
        <begin position="119"/>
        <end position="134"/>
    </location>
</feature>
<sequence length="341" mass="38065">MLSAHISKLSTVVATTLFYFLQTSRKDAIPPGTLKKVIEQAHEVCTAESSHLSSTVRSRHREKYGLRLRSGKVRCSVPAICKRCRDHLQELVLKHAPPISQASISPDVSASYQLPQEDETSKDKESSEGSEHEAMQIRFVKGKAGKMSEKCTASEELAGRMERLQIEDRSFVQSLETTSTTSSSVENVMSGFELQRSKLNAFLEECQIQALGSPWLDQRTRQTDVQRTSEIISSVLEVVYPDNSGYLWTELQTSTTVSKILGDETVWPPSDRSYLATLAEAYNVKAWDTRKQVSSIMVGIASYKALLAFIPGLTPYRYTQAGLHRLQHGRTVPAPKKEAPR</sequence>
<reference evidence="2 3" key="1">
    <citation type="journal article" date="2018" name="Sci. Rep.">
        <title>Comparative analysis of the Pocillopora damicornis genome highlights role of immune system in coral evolution.</title>
        <authorList>
            <person name="Cunning R."/>
            <person name="Bay R.A."/>
            <person name="Gillette P."/>
            <person name="Baker A.C."/>
            <person name="Traylor-Knowles N."/>
        </authorList>
    </citation>
    <scope>NUCLEOTIDE SEQUENCE [LARGE SCALE GENOMIC DNA]</scope>
    <source>
        <strain evidence="2">RSMAS</strain>
        <tissue evidence="2">Whole animal</tissue>
    </source>
</reference>
<dbReference type="EMBL" id="RCHS01003369">
    <property type="protein sequence ID" value="RMX42436.1"/>
    <property type="molecule type" value="Genomic_DNA"/>
</dbReference>
<dbReference type="Proteomes" id="UP000275408">
    <property type="component" value="Unassembled WGS sequence"/>
</dbReference>
<feature type="region of interest" description="Disordered" evidence="1">
    <location>
        <begin position="104"/>
        <end position="134"/>
    </location>
</feature>
<keyword evidence="3" id="KW-1185">Reference proteome</keyword>
<organism evidence="2 3">
    <name type="scientific">Pocillopora damicornis</name>
    <name type="common">Cauliflower coral</name>
    <name type="synonym">Millepora damicornis</name>
    <dbReference type="NCBI Taxonomy" id="46731"/>
    <lineage>
        <taxon>Eukaryota</taxon>
        <taxon>Metazoa</taxon>
        <taxon>Cnidaria</taxon>
        <taxon>Anthozoa</taxon>
        <taxon>Hexacorallia</taxon>
        <taxon>Scleractinia</taxon>
        <taxon>Astrocoeniina</taxon>
        <taxon>Pocilloporidae</taxon>
        <taxon>Pocillopora</taxon>
    </lineage>
</organism>
<evidence type="ECO:0000313" key="2">
    <source>
        <dbReference type="EMBL" id="RMX42436.1"/>
    </source>
</evidence>
<name>A0A3M6TM59_POCDA</name>
<feature type="compositionally biased region" description="Polar residues" evidence="1">
    <location>
        <begin position="104"/>
        <end position="114"/>
    </location>
</feature>
<proteinExistence type="predicted"/>